<evidence type="ECO:0000256" key="1">
    <source>
        <dbReference type="ARBA" id="ARBA00022741"/>
    </source>
</evidence>
<dbReference type="Pfam" id="PF25601">
    <property type="entry name" value="AAA_lid_14"/>
    <property type="match status" value="1"/>
</dbReference>
<dbReference type="Gene3D" id="1.10.8.60">
    <property type="match status" value="1"/>
</dbReference>
<dbReference type="InterPro" id="IPR027417">
    <property type="entry name" value="P-loop_NTPase"/>
</dbReference>
<dbReference type="EMBL" id="CP140152">
    <property type="protein sequence ID" value="WQH07336.1"/>
    <property type="molecule type" value="Genomic_DNA"/>
</dbReference>
<dbReference type="SMART" id="SM00382">
    <property type="entry name" value="AAA"/>
    <property type="match status" value="1"/>
</dbReference>
<dbReference type="SUPFAM" id="SSF52540">
    <property type="entry name" value="P-loop containing nucleoside triphosphate hydrolases"/>
    <property type="match status" value="1"/>
</dbReference>
<protein>
    <submittedName>
        <fullName evidence="5">Sigma 54-interacting transcriptional regulator</fullName>
    </submittedName>
</protein>
<dbReference type="PANTHER" id="PTHR32071">
    <property type="entry name" value="TRANSCRIPTIONAL REGULATORY PROTEIN"/>
    <property type="match status" value="1"/>
</dbReference>
<evidence type="ECO:0000313" key="5">
    <source>
        <dbReference type="EMBL" id="WQH07336.1"/>
    </source>
</evidence>
<dbReference type="InterPro" id="IPR003593">
    <property type="entry name" value="AAA+_ATPase"/>
</dbReference>
<accession>A0ABZ0Y5K0</accession>
<evidence type="ECO:0000313" key="6">
    <source>
        <dbReference type="Proteomes" id="UP001326110"/>
    </source>
</evidence>
<evidence type="ECO:0000256" key="3">
    <source>
        <dbReference type="ARBA" id="ARBA00023125"/>
    </source>
</evidence>
<dbReference type="InterPro" id="IPR002078">
    <property type="entry name" value="Sigma_54_int"/>
</dbReference>
<keyword evidence="1" id="KW-0547">Nucleotide-binding</keyword>
<dbReference type="CDD" id="cd00009">
    <property type="entry name" value="AAA"/>
    <property type="match status" value="1"/>
</dbReference>
<dbReference type="PANTHER" id="PTHR32071:SF117">
    <property type="entry name" value="PTS-DEPENDENT DIHYDROXYACETONE KINASE OPERON REGULATORY PROTEIN-RELATED"/>
    <property type="match status" value="1"/>
</dbReference>
<dbReference type="Proteomes" id="UP001326110">
    <property type="component" value="Chromosome"/>
</dbReference>
<gene>
    <name evidence="5" type="ORF">SR858_13655</name>
</gene>
<keyword evidence="6" id="KW-1185">Reference proteome</keyword>
<reference evidence="5 6" key="1">
    <citation type="submission" date="2023-11" db="EMBL/GenBank/DDBJ databases">
        <title>MicrobeMod: A computational toolkit for identifying prokaryotic methylation and restriction-modification with nanopore sequencing.</title>
        <authorList>
            <person name="Crits-Christoph A."/>
            <person name="Kang S.C."/>
            <person name="Lee H."/>
            <person name="Ostrov N."/>
        </authorList>
    </citation>
    <scope>NUCLEOTIDE SEQUENCE [LARGE SCALE GENOMIC DNA]</scope>
    <source>
        <strain evidence="5 6">ATCC 25935</strain>
    </source>
</reference>
<dbReference type="InterPro" id="IPR025662">
    <property type="entry name" value="Sigma_54_int_dom_ATP-bd_1"/>
</dbReference>
<name>A0ABZ0Y5K0_9BURK</name>
<feature type="domain" description="Sigma-54 factor interaction" evidence="4">
    <location>
        <begin position="149"/>
        <end position="372"/>
    </location>
</feature>
<dbReference type="PROSITE" id="PS50045">
    <property type="entry name" value="SIGMA54_INTERACT_4"/>
    <property type="match status" value="1"/>
</dbReference>
<dbReference type="InterPro" id="IPR058031">
    <property type="entry name" value="AAA_lid_NorR"/>
</dbReference>
<dbReference type="Gene3D" id="3.40.50.300">
    <property type="entry name" value="P-loop containing nucleotide triphosphate hydrolases"/>
    <property type="match status" value="1"/>
</dbReference>
<dbReference type="GeneID" id="43166724"/>
<dbReference type="RefSeq" id="WP_019924325.1">
    <property type="nucleotide sequence ID" value="NZ_CP140152.1"/>
</dbReference>
<organism evidence="5 6">
    <name type="scientific">Duganella zoogloeoides</name>
    <dbReference type="NCBI Taxonomy" id="75659"/>
    <lineage>
        <taxon>Bacteria</taxon>
        <taxon>Pseudomonadati</taxon>
        <taxon>Pseudomonadota</taxon>
        <taxon>Betaproteobacteria</taxon>
        <taxon>Burkholderiales</taxon>
        <taxon>Oxalobacteraceae</taxon>
        <taxon>Telluria group</taxon>
        <taxon>Duganella</taxon>
    </lineage>
</organism>
<sequence>MDQDAEHTLTSLLSSLTGSAQRMLTFTVLWHPELARVGEQAFASPGSRQIALNRFAPLFGRPGGTPLGLGDRRIARDPVMLLRDAADQVTIVTPQSRMSIGVDGETLAGGATLSMAAVERGVVLALGGCVLLCMHWSDQLPRLNSSKTLLGVSGAVLRLHESIRQAAGTLLPVLLLGETGTGKELVAQAIHAGSPRRDRPLVAVNMATLSETLAAADMFGAVKGAYTGADSARRGWFAEAGDGSLFLDEIGDTPGTVQPMLLRVLETGTYRPLGAAADVRSGARVIAATDQDLGHGYNQALLRRLEGFVIHLPPLRARREDIGLLIRHFIMQWENAGNAPAELPTTLIDALCRYDWPGNVRQLAMVVRRALIAAVDGPAPAFEVLVPEVEQPPQPSNVAGRLPVGGVAPDDAVRKVTRRAKLSELDHDAVLAALEDNGWQVGAAALALGVSRPSMYKLIDDHPDIRPAVAIPLAELQSAVGACGDDVVLCAQMLKTPSEALRRHLRGVGLLA</sequence>
<evidence type="ECO:0000259" key="4">
    <source>
        <dbReference type="PROSITE" id="PS50045"/>
    </source>
</evidence>
<keyword evidence="3" id="KW-0238">DNA-binding</keyword>
<dbReference type="PROSITE" id="PS00675">
    <property type="entry name" value="SIGMA54_INTERACT_1"/>
    <property type="match status" value="1"/>
</dbReference>
<evidence type="ECO:0000256" key="2">
    <source>
        <dbReference type="ARBA" id="ARBA00022840"/>
    </source>
</evidence>
<proteinExistence type="predicted"/>
<keyword evidence="2" id="KW-0067">ATP-binding</keyword>
<dbReference type="Pfam" id="PF00158">
    <property type="entry name" value="Sigma54_activat"/>
    <property type="match status" value="1"/>
</dbReference>